<accession>A0A7Y0Q4X8</accession>
<comment type="caution">
    <text evidence="2">The sequence shown here is derived from an EMBL/GenBank/DDBJ whole genome shotgun (WGS) entry which is preliminary data.</text>
</comment>
<dbReference type="AlphaFoldDB" id="A0A7Y0Q4X8"/>
<sequence>MKVRDIWSAYSYVAAGLAWAAILMIGLAFGFISALRHLLWIEAMARHATPPWWLWTAIGLLGFALLLFWYRVVGALIRNRTQRRQMAEAIEPVLAPLPHPYLSFLCETCCSH</sequence>
<feature type="transmembrane region" description="Helical" evidence="1">
    <location>
        <begin position="52"/>
        <end position="77"/>
    </location>
</feature>
<name>A0A7Y0Q4X8_9FIRM</name>
<organism evidence="2 3">
    <name type="scientific">Sulfobacillus harzensis</name>
    <dbReference type="NCBI Taxonomy" id="2729629"/>
    <lineage>
        <taxon>Bacteria</taxon>
        <taxon>Bacillati</taxon>
        <taxon>Bacillota</taxon>
        <taxon>Clostridia</taxon>
        <taxon>Eubacteriales</taxon>
        <taxon>Clostridiales Family XVII. Incertae Sedis</taxon>
        <taxon>Sulfobacillus</taxon>
    </lineage>
</organism>
<proteinExistence type="predicted"/>
<keyword evidence="1" id="KW-0812">Transmembrane</keyword>
<feature type="transmembrane region" description="Helical" evidence="1">
    <location>
        <begin position="12"/>
        <end position="32"/>
    </location>
</feature>
<keyword evidence="1" id="KW-1133">Transmembrane helix</keyword>
<keyword evidence="1" id="KW-0472">Membrane</keyword>
<dbReference type="EMBL" id="JABBVZ010000167">
    <property type="protein sequence ID" value="NMP24875.1"/>
    <property type="molecule type" value="Genomic_DNA"/>
</dbReference>
<protein>
    <submittedName>
        <fullName evidence="2">Uncharacterized protein</fullName>
    </submittedName>
</protein>
<gene>
    <name evidence="2" type="ORF">HIJ39_21445</name>
</gene>
<dbReference type="Proteomes" id="UP000533476">
    <property type="component" value="Unassembled WGS sequence"/>
</dbReference>
<reference evidence="2 3" key="1">
    <citation type="submission" date="2020-04" db="EMBL/GenBank/DDBJ databases">
        <authorList>
            <person name="Zhang R."/>
            <person name="Schippers A."/>
        </authorList>
    </citation>
    <scope>NUCLEOTIDE SEQUENCE [LARGE SCALE GENOMIC DNA]</scope>
    <source>
        <strain evidence="2 3">DSM 109850</strain>
    </source>
</reference>
<evidence type="ECO:0000313" key="2">
    <source>
        <dbReference type="EMBL" id="NMP24875.1"/>
    </source>
</evidence>
<evidence type="ECO:0000256" key="1">
    <source>
        <dbReference type="SAM" id="Phobius"/>
    </source>
</evidence>
<evidence type="ECO:0000313" key="3">
    <source>
        <dbReference type="Proteomes" id="UP000533476"/>
    </source>
</evidence>
<keyword evidence="3" id="KW-1185">Reference proteome</keyword>
<dbReference type="RefSeq" id="WP_169103080.1">
    <property type="nucleotide sequence ID" value="NZ_JABBVZ010000167.1"/>
</dbReference>